<comment type="caution">
    <text evidence="9">The sequence shown here is derived from an EMBL/GenBank/DDBJ whole genome shotgun (WGS) entry which is preliminary data.</text>
</comment>
<dbReference type="EC" id="1.11.1.24" evidence="6"/>
<dbReference type="InterPro" id="IPR036249">
    <property type="entry name" value="Thioredoxin-like_sf"/>
</dbReference>
<evidence type="ECO:0000256" key="7">
    <source>
        <dbReference type="SAM" id="MobiDB-lite"/>
    </source>
</evidence>
<evidence type="ECO:0000313" key="10">
    <source>
        <dbReference type="Proteomes" id="UP000261828"/>
    </source>
</evidence>
<dbReference type="CDD" id="cd03014">
    <property type="entry name" value="PRX_Atyp2cys"/>
    <property type="match status" value="1"/>
</dbReference>
<keyword evidence="1 6" id="KW-0575">Peroxidase</keyword>
<gene>
    <name evidence="6" type="primary">tpx</name>
    <name evidence="9" type="ORF">DX873_04330</name>
</gene>
<protein>
    <recommendedName>
        <fullName evidence="6">Thiol peroxidase</fullName>
        <shortName evidence="6">Tpx</shortName>
        <ecNumber evidence="6">1.11.1.24</ecNumber>
    </recommendedName>
    <alternativeName>
        <fullName evidence="6">Peroxiredoxin tpx</fullName>
        <shortName evidence="6">Prx</shortName>
    </alternativeName>
    <alternativeName>
        <fullName evidence="6">Thioredoxin peroxidase</fullName>
    </alternativeName>
    <alternativeName>
        <fullName evidence="6">Thioredoxin-dependent peroxiredoxin</fullName>
    </alternativeName>
</protein>
<keyword evidence="5 6" id="KW-0676">Redox-active center</keyword>
<feature type="region of interest" description="Disordered" evidence="7">
    <location>
        <begin position="1"/>
        <end position="20"/>
    </location>
</feature>
<keyword evidence="3 6" id="KW-0560">Oxidoreductase</keyword>
<organism evidence="9 10">
    <name type="scientific">Flagellimonas nanhaiensis</name>
    <dbReference type="NCBI Taxonomy" id="2292706"/>
    <lineage>
        <taxon>Bacteria</taxon>
        <taxon>Pseudomonadati</taxon>
        <taxon>Bacteroidota</taxon>
        <taxon>Flavobacteriia</taxon>
        <taxon>Flavobacteriales</taxon>
        <taxon>Flavobacteriaceae</taxon>
        <taxon>Flagellimonas</taxon>
    </lineage>
</organism>
<name>A0A371JU99_9FLAO</name>
<evidence type="ECO:0000256" key="5">
    <source>
        <dbReference type="ARBA" id="ARBA00023284"/>
    </source>
</evidence>
<dbReference type="EMBL" id="QTJX01000001">
    <property type="protein sequence ID" value="RDY61393.1"/>
    <property type="molecule type" value="Genomic_DNA"/>
</dbReference>
<dbReference type="PANTHER" id="PTHR43110">
    <property type="entry name" value="THIOL PEROXIDASE"/>
    <property type="match status" value="1"/>
</dbReference>
<dbReference type="GO" id="GO:0008379">
    <property type="term" value="F:thioredoxin peroxidase activity"/>
    <property type="evidence" value="ECO:0007669"/>
    <property type="project" value="UniProtKB-UniRule"/>
</dbReference>
<dbReference type="NCBIfam" id="NF001808">
    <property type="entry name" value="PRK00522.1"/>
    <property type="match status" value="1"/>
</dbReference>
<dbReference type="PROSITE" id="PS51352">
    <property type="entry name" value="THIOREDOXIN_2"/>
    <property type="match status" value="1"/>
</dbReference>
<comment type="similarity">
    <text evidence="6">Belongs to the peroxiredoxin family. Tpx subfamily.</text>
</comment>
<dbReference type="Proteomes" id="UP000261828">
    <property type="component" value="Unassembled WGS sequence"/>
</dbReference>
<dbReference type="InterPro" id="IPR013740">
    <property type="entry name" value="Redoxin"/>
</dbReference>
<dbReference type="SUPFAM" id="SSF52833">
    <property type="entry name" value="Thioredoxin-like"/>
    <property type="match status" value="1"/>
</dbReference>
<evidence type="ECO:0000256" key="3">
    <source>
        <dbReference type="ARBA" id="ARBA00023002"/>
    </source>
</evidence>
<dbReference type="HAMAP" id="MF_00269">
    <property type="entry name" value="Tpx"/>
    <property type="match status" value="1"/>
</dbReference>
<feature type="domain" description="Thioredoxin" evidence="8">
    <location>
        <begin position="18"/>
        <end position="167"/>
    </location>
</feature>
<dbReference type="PROSITE" id="PS01265">
    <property type="entry name" value="TPX"/>
    <property type="match status" value="1"/>
</dbReference>
<dbReference type="InterPro" id="IPR013766">
    <property type="entry name" value="Thioredoxin_domain"/>
</dbReference>
<feature type="active site" description="Cysteine sulfenic acid (-SOH) intermediate" evidence="6">
    <location>
        <position position="60"/>
    </location>
</feature>
<accession>A0A371JU99</accession>
<dbReference type="OrthoDB" id="9781543at2"/>
<dbReference type="PANTHER" id="PTHR43110:SF1">
    <property type="entry name" value="THIOL PEROXIDASE"/>
    <property type="match status" value="1"/>
</dbReference>
<keyword evidence="4 6" id="KW-1015">Disulfide bond</keyword>
<dbReference type="InterPro" id="IPR002065">
    <property type="entry name" value="TPX"/>
</dbReference>
<evidence type="ECO:0000256" key="4">
    <source>
        <dbReference type="ARBA" id="ARBA00023157"/>
    </source>
</evidence>
<evidence type="ECO:0000256" key="6">
    <source>
        <dbReference type="HAMAP-Rule" id="MF_00269"/>
    </source>
</evidence>
<dbReference type="AlphaFoldDB" id="A0A371JU99"/>
<evidence type="ECO:0000256" key="1">
    <source>
        <dbReference type="ARBA" id="ARBA00022559"/>
    </source>
</evidence>
<feature type="disulfide bond" description="Redox-active" evidence="6">
    <location>
        <begin position="60"/>
        <end position="94"/>
    </location>
</feature>
<evidence type="ECO:0000313" key="9">
    <source>
        <dbReference type="EMBL" id="RDY61393.1"/>
    </source>
</evidence>
<evidence type="ECO:0000256" key="2">
    <source>
        <dbReference type="ARBA" id="ARBA00022862"/>
    </source>
</evidence>
<dbReference type="InterPro" id="IPR050455">
    <property type="entry name" value="Tpx_Peroxidase_subfamily"/>
</dbReference>
<dbReference type="Gene3D" id="3.40.30.10">
    <property type="entry name" value="Glutaredoxin"/>
    <property type="match status" value="1"/>
</dbReference>
<comment type="miscellaneous">
    <text evidence="6">The active site is a conserved redox-active cysteine residue, the peroxidatic cysteine (C(P)), which makes the nucleophilic attack on the peroxide substrate. The peroxide oxidizes the C(P)-SH to cysteine sulfenic acid (C(P)-SOH), which then reacts with another cysteine residue, the resolving cysteine (C(R)), to form a disulfide bridge. The disulfide is subsequently reduced by an appropriate electron donor to complete the catalytic cycle. In this atypical 2-Cys peroxiredoxin, C(R) is present in the same subunit to form an intramolecular disulfide. The disulfide is subsequently reduced by thioredoxin.</text>
</comment>
<dbReference type="RefSeq" id="WP_116183274.1">
    <property type="nucleotide sequence ID" value="NZ_QTJX01000001.1"/>
</dbReference>
<keyword evidence="2 6" id="KW-0049">Antioxidant</keyword>
<comment type="catalytic activity">
    <reaction evidence="6">
        <text>a hydroperoxide + [thioredoxin]-dithiol = an alcohol + [thioredoxin]-disulfide + H2O</text>
        <dbReference type="Rhea" id="RHEA:62620"/>
        <dbReference type="Rhea" id="RHEA-COMP:10698"/>
        <dbReference type="Rhea" id="RHEA-COMP:10700"/>
        <dbReference type="ChEBI" id="CHEBI:15377"/>
        <dbReference type="ChEBI" id="CHEBI:29950"/>
        <dbReference type="ChEBI" id="CHEBI:30879"/>
        <dbReference type="ChEBI" id="CHEBI:35924"/>
        <dbReference type="ChEBI" id="CHEBI:50058"/>
        <dbReference type="EC" id="1.11.1.24"/>
    </reaction>
</comment>
<sequence>MASIKLGGNPANTLGELPTKNTKAPDFTLTKSDLSTVSFSDYEGHNLVLNIFPSVDTGTCSQSVRQFNQEAANMKDAKVLCISKDLPFAQQRFCGAEGIENVEMLSDYKTGQFGEDYGVTFIDSAFESLLSRSVVVINKKGEVVYTEQVQETADEPNYEAAIEALMHA</sequence>
<comment type="function">
    <text evidence="6">Thiol-specific peroxidase that catalyzes the reduction of hydrogen peroxide and organic hydroperoxides to water and alcohols, respectively. Plays a role in cell protection against oxidative stress by detoxifying peroxides.</text>
</comment>
<dbReference type="InterPro" id="IPR018219">
    <property type="entry name" value="Tpx_CS"/>
</dbReference>
<dbReference type="Pfam" id="PF08534">
    <property type="entry name" value="Redoxin"/>
    <property type="match status" value="1"/>
</dbReference>
<comment type="subunit">
    <text evidence="6">Homodimer.</text>
</comment>
<reference evidence="9 10" key="1">
    <citation type="submission" date="2018-08" db="EMBL/GenBank/DDBJ databases">
        <title>Muricauda nanhaiensis sp. nov., isolated from seawater of the South China Sea.</title>
        <authorList>
            <person name="Dang Y."/>
        </authorList>
    </citation>
    <scope>NUCLEOTIDE SEQUENCE [LARGE SCALE GENOMIC DNA]</scope>
    <source>
        <strain evidence="9 10">SM1704</strain>
    </source>
</reference>
<evidence type="ECO:0000259" key="8">
    <source>
        <dbReference type="PROSITE" id="PS51352"/>
    </source>
</evidence>
<proteinExistence type="inferred from homology"/>
<keyword evidence="10" id="KW-1185">Reference proteome</keyword>